<organism evidence="14 15">
    <name type="scientific">[Candida] anglica</name>
    <dbReference type="NCBI Taxonomy" id="148631"/>
    <lineage>
        <taxon>Eukaryota</taxon>
        <taxon>Fungi</taxon>
        <taxon>Dikarya</taxon>
        <taxon>Ascomycota</taxon>
        <taxon>Saccharomycotina</taxon>
        <taxon>Pichiomycetes</taxon>
        <taxon>Debaryomycetaceae</taxon>
        <taxon>Kurtzmaniella</taxon>
    </lineage>
</organism>
<evidence type="ECO:0000256" key="2">
    <source>
        <dbReference type="ARBA" id="ARBA00008711"/>
    </source>
</evidence>
<dbReference type="EMBL" id="OZ004260">
    <property type="protein sequence ID" value="CAK7920501.1"/>
    <property type="molecule type" value="Genomic_DNA"/>
</dbReference>
<evidence type="ECO:0000313" key="14">
    <source>
        <dbReference type="EMBL" id="CAK7920501.1"/>
    </source>
</evidence>
<keyword evidence="7" id="KW-0227">DNA damage</keyword>
<dbReference type="PANTHER" id="PTHR10815">
    <property type="entry name" value="METHYLATED-DNA--PROTEIN-CYSTEINE METHYLTRANSFERASE"/>
    <property type="match status" value="1"/>
</dbReference>
<evidence type="ECO:0000256" key="4">
    <source>
        <dbReference type="ARBA" id="ARBA00015377"/>
    </source>
</evidence>
<protein>
    <recommendedName>
        <fullName evidence="4">Methylated-DNA--protein-cysteine methyltransferase</fullName>
        <ecNumber evidence="3">2.1.1.63</ecNumber>
    </recommendedName>
    <alternativeName>
        <fullName evidence="9">6-O-methylguanine-DNA methyltransferase</fullName>
    </alternativeName>
    <alternativeName>
        <fullName evidence="11">DNA repair MTase</fullName>
    </alternativeName>
    <alternativeName>
        <fullName evidence="10">O-6-methylguanine-DNA-alkyltransferase</fullName>
    </alternativeName>
</protein>
<dbReference type="InterPro" id="IPR001497">
    <property type="entry name" value="MethylDNA_cys_MeTrfase_AS"/>
</dbReference>
<dbReference type="InterPro" id="IPR036388">
    <property type="entry name" value="WH-like_DNA-bd_sf"/>
</dbReference>
<dbReference type="EC" id="2.1.1.63" evidence="3"/>
<name>A0ABP0EM67_9ASCO</name>
<evidence type="ECO:0000256" key="11">
    <source>
        <dbReference type="ARBA" id="ARBA00033095"/>
    </source>
</evidence>
<keyword evidence="15" id="KW-1185">Reference proteome</keyword>
<evidence type="ECO:0000313" key="15">
    <source>
        <dbReference type="Proteomes" id="UP001497600"/>
    </source>
</evidence>
<keyword evidence="5 14" id="KW-0489">Methyltransferase</keyword>
<evidence type="ECO:0000256" key="6">
    <source>
        <dbReference type="ARBA" id="ARBA00022679"/>
    </source>
</evidence>
<evidence type="ECO:0000256" key="10">
    <source>
        <dbReference type="ARBA" id="ARBA00031621"/>
    </source>
</evidence>
<comment type="catalytic activity">
    <reaction evidence="12">
        <text>a 6-O-methyl-2'-deoxyguanosine in DNA + L-cysteinyl-[protein] = S-methyl-L-cysteinyl-[protein] + a 2'-deoxyguanosine in DNA</text>
        <dbReference type="Rhea" id="RHEA:24000"/>
        <dbReference type="Rhea" id="RHEA-COMP:10131"/>
        <dbReference type="Rhea" id="RHEA-COMP:10132"/>
        <dbReference type="Rhea" id="RHEA-COMP:11367"/>
        <dbReference type="Rhea" id="RHEA-COMP:11368"/>
        <dbReference type="ChEBI" id="CHEBI:29950"/>
        <dbReference type="ChEBI" id="CHEBI:82612"/>
        <dbReference type="ChEBI" id="CHEBI:85445"/>
        <dbReference type="ChEBI" id="CHEBI:85448"/>
        <dbReference type="EC" id="2.1.1.63"/>
    </reaction>
</comment>
<comment type="similarity">
    <text evidence="2">Belongs to the MGMT family.</text>
</comment>
<reference evidence="14 15" key="1">
    <citation type="submission" date="2024-01" db="EMBL/GenBank/DDBJ databases">
        <authorList>
            <consortium name="Genoscope - CEA"/>
            <person name="William W."/>
        </authorList>
    </citation>
    <scope>NUCLEOTIDE SEQUENCE [LARGE SCALE GENOMIC DNA]</scope>
    <source>
        <strain evidence="14 15">29B2s-10</strain>
    </source>
</reference>
<dbReference type="GO" id="GO:0008168">
    <property type="term" value="F:methyltransferase activity"/>
    <property type="evidence" value="ECO:0007669"/>
    <property type="project" value="UniProtKB-KW"/>
</dbReference>
<dbReference type="CDD" id="cd06445">
    <property type="entry name" value="ATase"/>
    <property type="match status" value="1"/>
</dbReference>
<keyword evidence="6" id="KW-0808">Transferase</keyword>
<evidence type="ECO:0000256" key="7">
    <source>
        <dbReference type="ARBA" id="ARBA00022763"/>
    </source>
</evidence>
<dbReference type="PROSITE" id="PS00374">
    <property type="entry name" value="MGMT"/>
    <property type="match status" value="1"/>
</dbReference>
<sequence>MLTYTIIEASYTKALLVMDKNGSLYYASLGNDERELIFALKSDFKKYNKKSKIANLQFRKTISDNIAMEETINLYRNAIENPEQIDINQFKIKLFNHTEFQEKIWNFLMYKTKPSKTTTYGEIAKSLGLTTYSSRAVGNSCVSNKIALVIPCHRVVGSTGALTGYKWGVNIKQEILWREKLGNRTKVNNAE</sequence>
<keyword evidence="8" id="KW-0234">DNA repair</keyword>
<dbReference type="Pfam" id="PF01035">
    <property type="entry name" value="DNA_binding_1"/>
    <property type="match status" value="1"/>
</dbReference>
<comment type="catalytic activity">
    <reaction evidence="1">
        <text>a 4-O-methyl-thymidine in DNA + L-cysteinyl-[protein] = a thymidine in DNA + S-methyl-L-cysteinyl-[protein]</text>
        <dbReference type="Rhea" id="RHEA:53428"/>
        <dbReference type="Rhea" id="RHEA-COMP:10131"/>
        <dbReference type="Rhea" id="RHEA-COMP:10132"/>
        <dbReference type="Rhea" id="RHEA-COMP:13555"/>
        <dbReference type="Rhea" id="RHEA-COMP:13556"/>
        <dbReference type="ChEBI" id="CHEBI:29950"/>
        <dbReference type="ChEBI" id="CHEBI:82612"/>
        <dbReference type="ChEBI" id="CHEBI:137386"/>
        <dbReference type="ChEBI" id="CHEBI:137387"/>
        <dbReference type="EC" id="2.1.1.63"/>
    </reaction>
</comment>
<feature type="domain" description="Methylated-DNA-[protein]-cysteine S-methyltransferase DNA binding" evidence="13">
    <location>
        <begin position="99"/>
        <end position="180"/>
    </location>
</feature>
<evidence type="ECO:0000259" key="13">
    <source>
        <dbReference type="Pfam" id="PF01035"/>
    </source>
</evidence>
<dbReference type="NCBIfam" id="TIGR00589">
    <property type="entry name" value="ogt"/>
    <property type="match status" value="1"/>
</dbReference>
<dbReference type="SUPFAM" id="SSF46767">
    <property type="entry name" value="Methylated DNA-protein cysteine methyltransferase, C-terminal domain"/>
    <property type="match status" value="1"/>
</dbReference>
<accession>A0ABP0EM67</accession>
<dbReference type="PANTHER" id="PTHR10815:SF13">
    <property type="entry name" value="METHYLATED-DNA--PROTEIN-CYSTEINE METHYLTRANSFERASE"/>
    <property type="match status" value="1"/>
</dbReference>
<evidence type="ECO:0000256" key="12">
    <source>
        <dbReference type="ARBA" id="ARBA00049348"/>
    </source>
</evidence>
<dbReference type="InterPro" id="IPR014048">
    <property type="entry name" value="MethylDNA_cys_MeTrfase_DNA-bd"/>
</dbReference>
<proteinExistence type="inferred from homology"/>
<evidence type="ECO:0000256" key="3">
    <source>
        <dbReference type="ARBA" id="ARBA00011918"/>
    </source>
</evidence>
<dbReference type="Gene3D" id="1.10.10.10">
    <property type="entry name" value="Winged helix-like DNA-binding domain superfamily/Winged helix DNA-binding domain"/>
    <property type="match status" value="1"/>
</dbReference>
<evidence type="ECO:0000256" key="5">
    <source>
        <dbReference type="ARBA" id="ARBA00022603"/>
    </source>
</evidence>
<gene>
    <name evidence="14" type="primary">MGT1</name>
    <name evidence="14" type="ORF">CAAN4_H03136</name>
</gene>
<dbReference type="InterPro" id="IPR036217">
    <property type="entry name" value="MethylDNA_cys_MeTrfase_DNAb"/>
</dbReference>
<dbReference type="GO" id="GO:0032259">
    <property type="term" value="P:methylation"/>
    <property type="evidence" value="ECO:0007669"/>
    <property type="project" value="UniProtKB-KW"/>
</dbReference>
<evidence type="ECO:0000256" key="8">
    <source>
        <dbReference type="ARBA" id="ARBA00023204"/>
    </source>
</evidence>
<evidence type="ECO:0000256" key="9">
    <source>
        <dbReference type="ARBA" id="ARBA00030795"/>
    </source>
</evidence>
<dbReference type="Proteomes" id="UP001497600">
    <property type="component" value="Chromosome H"/>
</dbReference>
<evidence type="ECO:0000256" key="1">
    <source>
        <dbReference type="ARBA" id="ARBA00001286"/>
    </source>
</evidence>